<keyword evidence="1" id="KW-0812">Transmembrane</keyword>
<reference evidence="2" key="1">
    <citation type="submission" date="2021-03" db="EMBL/GenBank/DDBJ databases">
        <title>Agromyces archimandritus sp. nov., isolated from the cockroach Archimandrita tessellata.</title>
        <authorList>
            <person name="Guzman J."/>
            <person name="Ortuzar M."/>
            <person name="Poehlein A."/>
            <person name="Daniel R."/>
            <person name="Trujillo M."/>
            <person name="Vilcinskas A."/>
        </authorList>
    </citation>
    <scope>NUCLEOTIDE SEQUENCE</scope>
    <source>
        <strain evidence="2">G127AT</strain>
    </source>
</reference>
<protein>
    <submittedName>
        <fullName evidence="2">Uncharacterized protein</fullName>
    </submittedName>
</protein>
<keyword evidence="3" id="KW-1185">Reference proteome</keyword>
<name>A0A975IMI2_9MICO</name>
<feature type="transmembrane region" description="Helical" evidence="1">
    <location>
        <begin position="102"/>
        <end position="127"/>
    </location>
</feature>
<accession>A0A975IMI2</accession>
<evidence type="ECO:0000313" key="2">
    <source>
        <dbReference type="EMBL" id="QTX03470.1"/>
    </source>
</evidence>
<keyword evidence="1" id="KW-0472">Membrane</keyword>
<keyword evidence="1" id="KW-1133">Transmembrane helix</keyword>
<organism evidence="2 3">
    <name type="scientific">Agromyces archimandritae</name>
    <dbReference type="NCBI Taxonomy" id="2781962"/>
    <lineage>
        <taxon>Bacteria</taxon>
        <taxon>Bacillati</taxon>
        <taxon>Actinomycetota</taxon>
        <taxon>Actinomycetes</taxon>
        <taxon>Micrococcales</taxon>
        <taxon>Microbacteriaceae</taxon>
        <taxon>Agromyces</taxon>
    </lineage>
</organism>
<sequence length="145" mass="15062">MTRIMVLAGACVSLASALLGRNMPAIAVVGLAAIGVLAVVDIAAGVLSARPQTARDDEELRWDDALRAHAVTMMYQAPALMVFLPITVAGPDLAGLVPPGSWAAPVAGLAVSASLFSYSAWLFVLAFRRPGRRAVRLLWPANGAA</sequence>
<dbReference type="EMBL" id="CP071696">
    <property type="protein sequence ID" value="QTX03470.1"/>
    <property type="molecule type" value="Genomic_DNA"/>
</dbReference>
<proteinExistence type="predicted"/>
<feature type="transmembrane region" description="Helical" evidence="1">
    <location>
        <begin position="70"/>
        <end position="90"/>
    </location>
</feature>
<dbReference type="AlphaFoldDB" id="A0A975IMI2"/>
<gene>
    <name evidence="2" type="ORF">G127AT_08860</name>
</gene>
<evidence type="ECO:0000256" key="1">
    <source>
        <dbReference type="SAM" id="Phobius"/>
    </source>
</evidence>
<dbReference type="Proteomes" id="UP000671914">
    <property type="component" value="Chromosome"/>
</dbReference>
<dbReference type="RefSeq" id="WP_210896086.1">
    <property type="nucleotide sequence ID" value="NZ_CP071696.1"/>
</dbReference>
<feature type="transmembrane region" description="Helical" evidence="1">
    <location>
        <begin position="27"/>
        <end position="49"/>
    </location>
</feature>
<dbReference type="KEGG" id="aarc:G127AT_08860"/>
<evidence type="ECO:0000313" key="3">
    <source>
        <dbReference type="Proteomes" id="UP000671914"/>
    </source>
</evidence>